<organism evidence="6 7">
    <name type="scientific">Chitinimonas lacunae</name>
    <dbReference type="NCBI Taxonomy" id="1963018"/>
    <lineage>
        <taxon>Bacteria</taxon>
        <taxon>Pseudomonadati</taxon>
        <taxon>Pseudomonadota</taxon>
        <taxon>Betaproteobacteria</taxon>
        <taxon>Neisseriales</taxon>
        <taxon>Chitinibacteraceae</taxon>
        <taxon>Chitinimonas</taxon>
    </lineage>
</organism>
<evidence type="ECO:0000256" key="1">
    <source>
        <dbReference type="ARBA" id="ARBA00022448"/>
    </source>
</evidence>
<dbReference type="EMBL" id="JBHSBU010000001">
    <property type="protein sequence ID" value="MFC4159922.1"/>
    <property type="molecule type" value="Genomic_DNA"/>
</dbReference>
<dbReference type="HAMAP" id="MF_01914">
    <property type="entry name" value="LPS_assembly_LptA"/>
    <property type="match status" value="1"/>
</dbReference>
<dbReference type="InterPro" id="IPR014340">
    <property type="entry name" value="LptA"/>
</dbReference>
<evidence type="ECO:0000256" key="2">
    <source>
        <dbReference type="ARBA" id="ARBA00022729"/>
    </source>
</evidence>
<keyword evidence="2 4" id="KW-0732">Signal</keyword>
<gene>
    <name evidence="4 6" type="primary">lptA</name>
    <name evidence="6" type="ORF">ACFOW7_11255</name>
</gene>
<name>A0ABV8MSD2_9NEIS</name>
<keyword evidence="3 4" id="KW-0574">Periplasm</keyword>
<reference evidence="7" key="1">
    <citation type="journal article" date="2019" name="Int. J. Syst. Evol. Microbiol.">
        <title>The Global Catalogue of Microorganisms (GCM) 10K type strain sequencing project: providing services to taxonomists for standard genome sequencing and annotation.</title>
        <authorList>
            <consortium name="The Broad Institute Genomics Platform"/>
            <consortium name="The Broad Institute Genome Sequencing Center for Infectious Disease"/>
            <person name="Wu L."/>
            <person name="Ma J."/>
        </authorList>
    </citation>
    <scope>NUCLEOTIDE SEQUENCE [LARGE SCALE GENOMIC DNA]</scope>
    <source>
        <strain evidence="7">LMG 29894</strain>
    </source>
</reference>
<sequence length="181" mass="20064" precursor="true">MTHRRSAKTLQRLALAAALLWPLAAQAEKADRDKKIVVEALEFERDQKNGFASFSGEVKVVQGTLEVSGDHATVQEDAEGNQTIVMRGRPVRFKQKLDGDAGMLNGRADRVDYFSKTGEAKFAGNAWIKTDSDEINGDLLTYNTQTEIYRAVGMSKVNQTRQKVRMEITPKPRPAEGAVKP</sequence>
<dbReference type="NCBIfam" id="TIGR03002">
    <property type="entry name" value="outer_YhbN_LptA"/>
    <property type="match status" value="1"/>
</dbReference>
<keyword evidence="1 4" id="KW-0813">Transport</keyword>
<evidence type="ECO:0000256" key="4">
    <source>
        <dbReference type="HAMAP-Rule" id="MF_01914"/>
    </source>
</evidence>
<feature type="signal peptide" evidence="4">
    <location>
        <begin position="1"/>
        <end position="27"/>
    </location>
</feature>
<comment type="subcellular location">
    <subcellularLocation>
        <location evidence="4">Periplasm</location>
    </subcellularLocation>
</comment>
<dbReference type="PANTHER" id="PTHR36504:SF1">
    <property type="entry name" value="LIPOPOLYSACCHARIDE EXPORT SYSTEM PROTEIN LPTA"/>
    <property type="match status" value="1"/>
</dbReference>
<dbReference type="InterPro" id="IPR052037">
    <property type="entry name" value="LPS_export_LptA"/>
</dbReference>
<accession>A0ABV8MSD2</accession>
<comment type="function">
    <text evidence="4">Involved in the assembly of lipopolysaccharide (LPS). Required for the translocation of LPS from the inner membrane to the outer membrane.</text>
</comment>
<feature type="domain" description="Organic solvent tolerance-like N-terminal" evidence="5">
    <location>
        <begin position="38"/>
        <end position="147"/>
    </location>
</feature>
<evidence type="ECO:0000259" key="5">
    <source>
        <dbReference type="Pfam" id="PF03968"/>
    </source>
</evidence>
<comment type="subunit">
    <text evidence="4">Component of the lipopolysaccharide transport and assembly complex.</text>
</comment>
<evidence type="ECO:0000256" key="3">
    <source>
        <dbReference type="ARBA" id="ARBA00022764"/>
    </source>
</evidence>
<dbReference type="PANTHER" id="PTHR36504">
    <property type="entry name" value="LIPOPOLYSACCHARIDE EXPORT SYSTEM PROTEIN LPTA"/>
    <property type="match status" value="1"/>
</dbReference>
<dbReference type="Proteomes" id="UP001595791">
    <property type="component" value="Unassembled WGS sequence"/>
</dbReference>
<dbReference type="Gene3D" id="2.60.450.10">
    <property type="entry name" value="Lipopolysaccharide (LPS) transport protein A like domain"/>
    <property type="match status" value="1"/>
</dbReference>
<dbReference type="InterPro" id="IPR005653">
    <property type="entry name" value="OstA-like_N"/>
</dbReference>
<evidence type="ECO:0000313" key="6">
    <source>
        <dbReference type="EMBL" id="MFC4159922.1"/>
    </source>
</evidence>
<evidence type="ECO:0000313" key="7">
    <source>
        <dbReference type="Proteomes" id="UP001595791"/>
    </source>
</evidence>
<dbReference type="RefSeq" id="WP_378164194.1">
    <property type="nucleotide sequence ID" value="NZ_JBHSBU010000001.1"/>
</dbReference>
<feature type="chain" id="PRO_5044928311" description="Lipopolysaccharide export system protein LptA" evidence="4">
    <location>
        <begin position="28"/>
        <end position="181"/>
    </location>
</feature>
<keyword evidence="7" id="KW-1185">Reference proteome</keyword>
<comment type="similarity">
    <text evidence="4">Belongs to the LptA family.</text>
</comment>
<comment type="caution">
    <text evidence="6">The sequence shown here is derived from an EMBL/GenBank/DDBJ whole genome shotgun (WGS) entry which is preliminary data.</text>
</comment>
<dbReference type="Pfam" id="PF03968">
    <property type="entry name" value="LptD_N"/>
    <property type="match status" value="1"/>
</dbReference>
<proteinExistence type="inferred from homology"/>
<protein>
    <recommendedName>
        <fullName evidence="4">Lipopolysaccharide export system protein LptA</fullName>
    </recommendedName>
</protein>